<dbReference type="OrthoDB" id="1600564at2759"/>
<evidence type="ECO:0000256" key="3">
    <source>
        <dbReference type="ARBA" id="ARBA00022801"/>
    </source>
</evidence>
<protein>
    <recommendedName>
        <fullName evidence="8">Esterase</fullName>
    </recommendedName>
</protein>
<dbReference type="EnsemblPlants" id="TraesCS3A02G140800.1">
    <property type="protein sequence ID" value="TraesCS3A02G140800.1"/>
    <property type="gene ID" value="TraesCS3A02G140800"/>
</dbReference>
<dbReference type="Pfam" id="PF00657">
    <property type="entry name" value="Lipase_GDSL"/>
    <property type="match status" value="1"/>
</dbReference>
<dbReference type="AlphaFoldDB" id="A0A3B6EF03"/>
<keyword evidence="2 5" id="KW-0732">Signal</keyword>
<dbReference type="Gramene" id="TraesSTA3A03G01349200.1">
    <property type="protein sequence ID" value="TraesSTA3A03G01349200.1"/>
    <property type="gene ID" value="TraesSTA3A03G01349200"/>
</dbReference>
<sequence length="366" mass="39881">MLTKVVVFILFLLSVSLCGTSWQSYDAIYNFGDSISDTGNLCTGGCPSWLTMGQPPYGTSYFGRPTGRCSDGRVVVDFLAQFFRLPLLPPSKSKTNGTDFRKGANMAIIGATAMNLDFFQSHGLGSSIWNNGPLDTQIQWFLQLMPSICGGAGDCRSHLSKSLFILGEFGGNDYNAAIFGGKSLDEVYTYVPHIINKVTSGVETLIGLGAVDVVVPGVLPIGCFPLYLTLYGSSNQSDYDGDGCLRRFNDLSGYHNRLLRQGIGRLRSKYAGVRLMYGDFYTQVAEMVRSPRSFGLDYGLTVCCGASGQGSYNYNNKARCGMSGSSACKDPQNYLNWDGIRLTEHAYRSIAYGWLTGPYCVPAILH</sequence>
<dbReference type="Gramene" id="TraesSYM3A03G01379140.1">
    <property type="protein sequence ID" value="TraesSYM3A03G01379140.1"/>
    <property type="gene ID" value="TraesSYM3A03G01379140"/>
</dbReference>
<dbReference type="RefSeq" id="XP_044336884.1">
    <property type="nucleotide sequence ID" value="XM_044480949.1"/>
</dbReference>
<evidence type="ECO:0000313" key="6">
    <source>
        <dbReference type="EnsemblPlants" id="TraesCS3A02G140800.1"/>
    </source>
</evidence>
<dbReference type="Gramene" id="TraesCS3A03G0324800.1">
    <property type="protein sequence ID" value="TraesCS3A03G0324800.1.CDS"/>
    <property type="gene ID" value="TraesCS3A03G0324800"/>
</dbReference>
<dbReference type="InterPro" id="IPR035669">
    <property type="entry name" value="SGNH_plant_lipase-like"/>
</dbReference>
<evidence type="ECO:0000256" key="5">
    <source>
        <dbReference type="SAM" id="SignalP"/>
    </source>
</evidence>
<gene>
    <name evidence="6" type="primary">LOC123058127</name>
</gene>
<dbReference type="SMR" id="A0A3B6EF03"/>
<keyword evidence="3" id="KW-0378">Hydrolase</keyword>
<reference evidence="6" key="2">
    <citation type="submission" date="2018-10" db="UniProtKB">
        <authorList>
            <consortium name="EnsemblPlants"/>
        </authorList>
    </citation>
    <scope>IDENTIFICATION</scope>
</reference>
<dbReference type="Gramene" id="TraesKAR3A01G0084680.1">
    <property type="protein sequence ID" value="cds.TraesKAR3A01G0084680.1"/>
    <property type="gene ID" value="TraesKAR3A01G0084680"/>
</dbReference>
<reference evidence="6" key="1">
    <citation type="submission" date="2018-08" db="EMBL/GenBank/DDBJ databases">
        <authorList>
            <person name="Rossello M."/>
        </authorList>
    </citation>
    <scope>NUCLEOTIDE SEQUENCE [LARGE SCALE GENOMIC DNA]</scope>
    <source>
        <strain evidence="6">cv. Chinese Spring</strain>
    </source>
</reference>
<dbReference type="Gramene" id="TraesCAD_scaffold_031382_01G000100.1">
    <property type="protein sequence ID" value="TraesCAD_scaffold_031382_01G000100.1"/>
    <property type="gene ID" value="TraesCAD_scaffold_031382_01G000100"/>
</dbReference>
<dbReference type="Gramene" id="TraesLAC3A03G01301440.1">
    <property type="protein sequence ID" value="TraesLAC3A03G01301440.1"/>
    <property type="gene ID" value="TraesLAC3A03G01301440"/>
</dbReference>
<dbReference type="Gramene" id="TraesNOR3A03G01377810.1">
    <property type="protein sequence ID" value="TraesNOR3A03G01377810.1"/>
    <property type="gene ID" value="TraesNOR3A03G01377810"/>
</dbReference>
<evidence type="ECO:0000256" key="1">
    <source>
        <dbReference type="ARBA" id="ARBA00008668"/>
    </source>
</evidence>
<dbReference type="Gramene" id="TraesROB_scaffold_004518_01G000100.1">
    <property type="protein sequence ID" value="TraesROB_scaffold_004518_01G000100.1"/>
    <property type="gene ID" value="TraesROB_scaffold_004518_01G000100"/>
</dbReference>
<proteinExistence type="inferred from homology"/>
<dbReference type="Gramene" id="TraesLDM3A03G01360080.1">
    <property type="protein sequence ID" value="TraesLDM3A03G01360080.1"/>
    <property type="gene ID" value="TraesLDM3A03G01360080"/>
</dbReference>
<dbReference type="Gramene" id="TraesJAG3A03G01366980.1">
    <property type="protein sequence ID" value="TraesJAG3A03G01366980.1"/>
    <property type="gene ID" value="TraesJAG3A03G01366980"/>
</dbReference>
<comment type="similarity">
    <text evidence="1">Belongs to the 'GDSL' lipolytic enzyme family.</text>
</comment>
<dbReference type="PANTHER" id="PTHR22835">
    <property type="entry name" value="ZINC FINGER FYVE DOMAIN CONTAINING PROTEIN"/>
    <property type="match status" value="1"/>
</dbReference>
<dbReference type="PANTHER" id="PTHR22835:SF286">
    <property type="entry name" value="OS01G0214600 PROTEIN"/>
    <property type="match status" value="1"/>
</dbReference>
<keyword evidence="4" id="KW-0325">Glycoprotein</keyword>
<dbReference type="Gramene" id="TraesCS3A02G140800.1">
    <property type="protein sequence ID" value="TraesCS3A02G140800.1"/>
    <property type="gene ID" value="TraesCS3A02G140800"/>
</dbReference>
<feature type="chain" id="PRO_5043173354" description="Esterase" evidence="5">
    <location>
        <begin position="19"/>
        <end position="366"/>
    </location>
</feature>
<dbReference type="STRING" id="4565.A0A3B6EF03"/>
<dbReference type="Gramene" id="TraesMAC3A03G01355880.1">
    <property type="protein sequence ID" value="TraesMAC3A03G01355880.1"/>
    <property type="gene ID" value="TraesMAC3A03G01355880"/>
</dbReference>
<dbReference type="InterPro" id="IPR001087">
    <property type="entry name" value="GDSL"/>
</dbReference>
<dbReference type="Gramene" id="TraesPARA_EIv1.0_0801880.1">
    <property type="protein sequence ID" value="TraesPARA_EIv1.0_0801880.1.CDS"/>
    <property type="gene ID" value="TraesPARA_EIv1.0_0801880"/>
</dbReference>
<dbReference type="OMA" id="ICGNDCN"/>
<feature type="signal peptide" evidence="5">
    <location>
        <begin position="1"/>
        <end position="18"/>
    </location>
</feature>
<dbReference type="GeneID" id="123058127"/>
<dbReference type="Proteomes" id="UP000019116">
    <property type="component" value="Chromosome 3A"/>
</dbReference>
<dbReference type="InterPro" id="IPR036514">
    <property type="entry name" value="SGNH_hydro_sf"/>
</dbReference>
<dbReference type="Gramene" id="TraesCLE_scaffold_027607_01G000100.1">
    <property type="protein sequence ID" value="TraesCLE_scaffold_027607_01G000100.1"/>
    <property type="gene ID" value="TraesCLE_scaffold_027607_01G000100"/>
</dbReference>
<organism evidence="6">
    <name type="scientific">Triticum aestivum</name>
    <name type="common">Wheat</name>
    <dbReference type="NCBI Taxonomy" id="4565"/>
    <lineage>
        <taxon>Eukaryota</taxon>
        <taxon>Viridiplantae</taxon>
        <taxon>Streptophyta</taxon>
        <taxon>Embryophyta</taxon>
        <taxon>Tracheophyta</taxon>
        <taxon>Spermatophyta</taxon>
        <taxon>Magnoliopsida</taxon>
        <taxon>Liliopsida</taxon>
        <taxon>Poales</taxon>
        <taxon>Poaceae</taxon>
        <taxon>BOP clade</taxon>
        <taxon>Pooideae</taxon>
        <taxon>Triticodae</taxon>
        <taxon>Triticeae</taxon>
        <taxon>Triticinae</taxon>
        <taxon>Triticum</taxon>
    </lineage>
</organism>
<evidence type="ECO:0000256" key="2">
    <source>
        <dbReference type="ARBA" id="ARBA00022729"/>
    </source>
</evidence>
<evidence type="ECO:0008006" key="8">
    <source>
        <dbReference type="Google" id="ProtNLM"/>
    </source>
</evidence>
<dbReference type="GO" id="GO:0016788">
    <property type="term" value="F:hydrolase activity, acting on ester bonds"/>
    <property type="evidence" value="ECO:0007669"/>
    <property type="project" value="InterPro"/>
</dbReference>
<dbReference type="CDD" id="cd01837">
    <property type="entry name" value="SGNH_plant_lipase_like"/>
    <property type="match status" value="1"/>
</dbReference>
<name>A0A3B6EF03_WHEAT</name>
<dbReference type="Gene3D" id="3.40.50.1110">
    <property type="entry name" value="SGNH hydrolase"/>
    <property type="match status" value="1"/>
</dbReference>
<evidence type="ECO:0000313" key="7">
    <source>
        <dbReference type="Proteomes" id="UP000019116"/>
    </source>
</evidence>
<dbReference type="Gramene" id="TraesWEE_scaffold_001349_01G000100.1">
    <property type="protein sequence ID" value="TraesWEE_scaffold_001349_01G000100.1"/>
    <property type="gene ID" value="TraesWEE_scaffold_001349_01G000100"/>
</dbReference>
<keyword evidence="7" id="KW-1185">Reference proteome</keyword>
<accession>A0A3B6EF03</accession>
<evidence type="ECO:0000256" key="4">
    <source>
        <dbReference type="ARBA" id="ARBA00023180"/>
    </source>
</evidence>
<dbReference type="Gramene" id="TraesARI3A03G01377690.1">
    <property type="protein sequence ID" value="TraesARI3A03G01377690.1"/>
    <property type="gene ID" value="TraesARI3A03G01377690"/>
</dbReference>
<dbReference type="Gramene" id="TraesJUL3A03G01369360.1">
    <property type="protein sequence ID" value="TraesJUL3A03G01369360.1"/>
    <property type="gene ID" value="TraesJUL3A03G01369360"/>
</dbReference>